<reference evidence="2" key="1">
    <citation type="submission" date="2021-04" db="EMBL/GenBank/DDBJ databases">
        <authorList>
            <person name="Tunstrom K."/>
        </authorList>
    </citation>
    <scope>NUCLEOTIDE SEQUENCE</scope>
</reference>
<dbReference type="EMBL" id="CAJQZP010001257">
    <property type="protein sequence ID" value="CAG5033611.1"/>
    <property type="molecule type" value="Genomic_DNA"/>
</dbReference>
<accession>A0A8S3XSJ8</accession>
<evidence type="ECO:0000313" key="3">
    <source>
        <dbReference type="Proteomes" id="UP000691718"/>
    </source>
</evidence>
<dbReference type="Proteomes" id="UP000691718">
    <property type="component" value="Unassembled WGS sequence"/>
</dbReference>
<feature type="coiled-coil region" evidence="1">
    <location>
        <begin position="115"/>
        <end position="163"/>
    </location>
</feature>
<feature type="coiled-coil region" evidence="1">
    <location>
        <begin position="55"/>
        <end position="82"/>
    </location>
</feature>
<dbReference type="OrthoDB" id="8062159at2759"/>
<keyword evidence="1" id="KW-0175">Coiled coil</keyword>
<keyword evidence="3" id="KW-1185">Reference proteome</keyword>
<evidence type="ECO:0000313" key="2">
    <source>
        <dbReference type="EMBL" id="CAG5033611.1"/>
    </source>
</evidence>
<dbReference type="AlphaFoldDB" id="A0A8S3XSJ8"/>
<name>A0A8S3XSJ8_PARAO</name>
<organism evidence="2 3">
    <name type="scientific">Parnassius apollo</name>
    <name type="common">Apollo butterfly</name>
    <name type="synonym">Papilio apollo</name>
    <dbReference type="NCBI Taxonomy" id="110799"/>
    <lineage>
        <taxon>Eukaryota</taxon>
        <taxon>Metazoa</taxon>
        <taxon>Ecdysozoa</taxon>
        <taxon>Arthropoda</taxon>
        <taxon>Hexapoda</taxon>
        <taxon>Insecta</taxon>
        <taxon>Pterygota</taxon>
        <taxon>Neoptera</taxon>
        <taxon>Endopterygota</taxon>
        <taxon>Lepidoptera</taxon>
        <taxon>Glossata</taxon>
        <taxon>Ditrysia</taxon>
        <taxon>Papilionoidea</taxon>
        <taxon>Papilionidae</taxon>
        <taxon>Parnassiinae</taxon>
        <taxon>Parnassini</taxon>
        <taxon>Parnassius</taxon>
        <taxon>Parnassius</taxon>
    </lineage>
</organism>
<comment type="caution">
    <text evidence="2">The sequence shown here is derived from an EMBL/GenBank/DDBJ whole genome shotgun (WGS) entry which is preliminary data.</text>
</comment>
<evidence type="ECO:0000256" key="1">
    <source>
        <dbReference type="SAM" id="Coils"/>
    </source>
</evidence>
<sequence length="263" mass="30287">MYGSDTNVSKMKDKHVILSEWVNPRKKRVYESEDELSTGQISAVQKPACCTENMLSSLKETMDSLREEMKIMMHTLKEMKDQQETRFGNFEKDMSDIKITICQLQKTNEVVDDSLDYLGKKCSKLENAIEEANNVIKIQENKIKDLSQKNVYLEKYNKALEERVCMLEQKGLDCNIELLNVQAPEGMSTIQIARAVADELNLCPEKITKAWRVGKIKDGKDSRPIIVTLQTREDRIQWIGCRKNAITNSAIFKNNNNTRLMKI</sequence>
<proteinExistence type="predicted"/>
<gene>
    <name evidence="2" type="ORF">PAPOLLO_LOCUS20156</name>
</gene>
<protein>
    <submittedName>
        <fullName evidence="2">(apollo) hypothetical protein</fullName>
    </submittedName>
</protein>